<dbReference type="PANTHER" id="PTHR22957">
    <property type="entry name" value="TBC1 DOMAIN FAMILY MEMBER GTPASE-ACTIVATING PROTEIN"/>
    <property type="match status" value="1"/>
</dbReference>
<dbReference type="SUPFAM" id="SSF47923">
    <property type="entry name" value="Ypt/Rab-GAP domain of gyp1p"/>
    <property type="match status" value="2"/>
</dbReference>
<dbReference type="Gene3D" id="1.10.472.80">
    <property type="entry name" value="Ypt/Rab-GAP domain of gyp1p, domain 3"/>
    <property type="match status" value="1"/>
</dbReference>
<dbReference type="PANTHER" id="PTHR22957:SF337">
    <property type="entry name" value="TBC1 DOMAIN FAMILY MEMBER 5"/>
    <property type="match status" value="1"/>
</dbReference>
<feature type="domain" description="Rab-GAP TBC" evidence="2">
    <location>
        <begin position="129"/>
        <end position="326"/>
    </location>
</feature>
<dbReference type="PROSITE" id="PS50086">
    <property type="entry name" value="TBC_RABGAP"/>
    <property type="match status" value="1"/>
</dbReference>
<dbReference type="InterPro" id="IPR035969">
    <property type="entry name" value="Rab-GAP_TBC_sf"/>
</dbReference>
<proteinExistence type="predicted"/>
<accession>A0A8J6ARM9</accession>
<dbReference type="Gene3D" id="1.10.8.270">
    <property type="entry name" value="putative rabgap domain of human tbc1 domain family member 14 like domains"/>
    <property type="match status" value="1"/>
</dbReference>
<name>A0A8J6ARM9_9EUKA</name>
<evidence type="ECO:0000313" key="3">
    <source>
        <dbReference type="EMBL" id="KAG9390485.1"/>
    </source>
</evidence>
<organism evidence="3 4">
    <name type="scientific">Carpediemonas membranifera</name>
    <dbReference type="NCBI Taxonomy" id="201153"/>
    <lineage>
        <taxon>Eukaryota</taxon>
        <taxon>Metamonada</taxon>
        <taxon>Carpediemonas-like organisms</taxon>
        <taxon>Carpediemonas</taxon>
    </lineage>
</organism>
<dbReference type="AlphaFoldDB" id="A0A8J6ARM9"/>
<evidence type="ECO:0000313" key="4">
    <source>
        <dbReference type="Proteomes" id="UP000717585"/>
    </source>
</evidence>
<dbReference type="EMBL" id="JAHDYR010000064">
    <property type="protein sequence ID" value="KAG9390485.1"/>
    <property type="molecule type" value="Genomic_DNA"/>
</dbReference>
<gene>
    <name evidence="3" type="ORF">J8273_7836</name>
</gene>
<dbReference type="OrthoDB" id="27140at2759"/>
<reference evidence="3" key="1">
    <citation type="submission" date="2021-05" db="EMBL/GenBank/DDBJ databases">
        <title>A free-living protist that lacks canonical eukaryotic 1 DNA replication and segregation systems.</title>
        <authorList>
            <person name="Salas-Leiva D.E."/>
            <person name="Tromer E.C."/>
            <person name="Curtis B.A."/>
            <person name="Jerlstrom-Hultqvist J."/>
            <person name="Kolisko M."/>
            <person name="Yi Z."/>
            <person name="Salas-Leiva J.S."/>
            <person name="Gallot-Lavallee L."/>
            <person name="Kops G.J.P.L."/>
            <person name="Archibald J.M."/>
            <person name="Simpson A.G.B."/>
            <person name="Roger A.J."/>
        </authorList>
    </citation>
    <scope>NUCLEOTIDE SEQUENCE</scope>
    <source>
        <strain evidence="3">BICM</strain>
    </source>
</reference>
<dbReference type="Pfam" id="PF00566">
    <property type="entry name" value="RabGAP-TBC"/>
    <property type="match status" value="1"/>
</dbReference>
<keyword evidence="1" id="KW-0343">GTPase activation</keyword>
<sequence>MTQPGLFVHNESSSKLNLSSSSMIERDSSSKLNRTSSSILIEREFVTNEAIMDQSSALERFRALFTEGHEEPAYMRPYLYMHFLGFLSDQPSYWKDEIEPHRALWGDILSQHEANLRISRRHGADPSHVVPTDTKYQLEAVEASMELVQKDLLRLFAGDEYFKTAKFTGDVTQILTMHSVYGAYHIDEHNQDWAYRQGYHVMASVVYFLVHHSRSVIQEHGTPLAKALIGDEENLVKDTFIIFRRLVRMLDCFYNHDSAGSASNLDEECHNMLMVIQSDEALFAKMKEPAGYEPSIFLNKWFRLMFAYQMSIPSTVLLWDYILASSITNMAEPLIMVRFIAAALLRKHRTTILEAEDGELIEFLSRSPALSDAEAFGLMNDAEHLSRRYTLPQLPVADSPAMTPKKKRGSTNSALPSKCSNCGQLDGATVRADDLMSQALPLLYEVMEDGDRRAELIIGLLCQARDALDNAGIH</sequence>
<comment type="caution">
    <text evidence="3">The sequence shown here is derived from an EMBL/GenBank/DDBJ whole genome shotgun (WGS) entry which is preliminary data.</text>
</comment>
<keyword evidence="4" id="KW-1185">Reference proteome</keyword>
<dbReference type="InterPro" id="IPR000195">
    <property type="entry name" value="Rab-GAP-TBC_dom"/>
</dbReference>
<dbReference type="GO" id="GO:0005096">
    <property type="term" value="F:GTPase activator activity"/>
    <property type="evidence" value="ECO:0007669"/>
    <property type="project" value="UniProtKB-KW"/>
</dbReference>
<evidence type="ECO:0000259" key="2">
    <source>
        <dbReference type="PROSITE" id="PS50086"/>
    </source>
</evidence>
<dbReference type="Proteomes" id="UP000717585">
    <property type="component" value="Unassembled WGS sequence"/>
</dbReference>
<protein>
    <submittedName>
        <fullName evidence="3">Rab-GTPase-TBC domain</fullName>
    </submittedName>
</protein>
<evidence type="ECO:0000256" key="1">
    <source>
        <dbReference type="ARBA" id="ARBA00022468"/>
    </source>
</evidence>